<protein>
    <submittedName>
        <fullName evidence="1">Uncharacterized protein</fullName>
    </submittedName>
</protein>
<accession>A0ACC1TEE5</accession>
<evidence type="ECO:0000313" key="1">
    <source>
        <dbReference type="EMBL" id="KAJ3559317.1"/>
    </source>
</evidence>
<proteinExistence type="predicted"/>
<organism evidence="1 2">
    <name type="scientific">Phlebia brevispora</name>
    <dbReference type="NCBI Taxonomy" id="194682"/>
    <lineage>
        <taxon>Eukaryota</taxon>
        <taxon>Fungi</taxon>
        <taxon>Dikarya</taxon>
        <taxon>Basidiomycota</taxon>
        <taxon>Agaricomycotina</taxon>
        <taxon>Agaricomycetes</taxon>
        <taxon>Polyporales</taxon>
        <taxon>Meruliaceae</taxon>
        <taxon>Phlebia</taxon>
    </lineage>
</organism>
<name>A0ACC1TEE5_9APHY</name>
<sequence>MAESSKQALLSSSGFDEYNTELQTAALKATRNAAFLPSDLNFYRSLDRGLAKEVDTSSSRVLSLANRLLYLVSTGQNTSSRVKGKARLEDDDDVTDNFRSLVVDSMDQLLERADICLDEFLGLSKPPAIEVNAKPVRPKVTKNSNAVHGRLDPALQHASSLPKPQLRFKQKVDNSDFQWRPTLKHKYNAQIPLGYDLRNDEDVDMDRPLHPYQHEIKNISYPPHMFSYAEPVPPKSFEATPFKWVTTPHELSELLDSLRTAREIAVDLEYHSYRSYHGFVCLMQISTRAGDWIVDTLAVREELEELNEVFTDPKIVKVFHGAESDIVWLQQDFNLYIVNLFDTFHASKVLEFPRHGLATLMEMYCDFVPDKRYQLADWRIRPLPQEMIQYARSDTHFLLFIYDNLRNALLDRSNSRAQSRAQSPNAHSDPQASRGSSPQDDVKYAILREVLSRSEGTALRVYEKDRYDAKAGSGPGGWDTLAKRWNKGALMASERTTAKARIYREVHAWRDRVAREEDESTGYILPNRNLFMLAEQPPNDIATLLSMFHHVNPVFRRRSKELLDTIREAAKESILVDTPPEAPSAEVTQDVMDVDQAAPVVSASQAAQDSPDRLWPQSVGGQGLRTTSSSLFGASTAVHKQVGQTLYVASRSTLFANLGEASSSDVRTKRFLSAVARIHEGLVIAPTAPKVAQPMAAVANVAPVEPKGANEVVGAQVEIPFVPANERHETKHAALDVTTKDSIVVVGQASRKKRKRTKGESATSKVAKEEQASEPFDYSTVPNILDEGSDHEAEAPQGTRKRKQKAQGRFDYGNFPAPPKAQSSHKEPSIPSMNYANYILPLRVPLGMAQASKRPRWNRKFIQGSFILLGFVSLFALYEYATYFVSEDTSQDAAELYDAVLDTVYLPFQPTPYQPSLTLKPTSPLSDACIDDHFAQGKLCFNPQQPRLDVLWTWVNGSDLLLQDAKTRVENSYPSDAPYRPNKSWKQARQFRDHDELRHSMRSVLEHFRSHAGNFHLLASDFYMPLGPNMTTDRPWRLGQVPQWLNTKQATQNWLDGRVHLSVAHHADIFYPYSDTIFNSYAIESQFGHLTDIADNFVYMNDDFFFMDTLTDRTFYTSVYGLVFRMQSDLLVSPTQYPNNVKGEWRSLAASNVLLSARFGSRQRPYVAHEAKSASLAILHEMSVIWSSQVSTSATHPFRETLHGESDFSIMFMMVHFVVERWREALLWSWIVGKHGGVDNSWTDTMANDAWQELGGTEGSKEINVQAPHRDSLDPKRVESNLYGGGSRQSDSTNYVFTSQDGYPYVNIDKNKKQWPRFGADVGDSELPACTINYDECFTVNGKGWHYNMASDTFKNIAFRNPACGDCVILALLKASGNVGLSAFLPPPERTLSTLAGKAPVEKDEVPHLPLVENWEDGDFAIRDVMASSRDMSVRSWTLQLLSRYRFVIGETPSHFAMLTGTNELKVMIRKLARESVALLCINDDVYYNHDQVAVMLKAWQDERWKHHAAWEL</sequence>
<dbReference type="EMBL" id="JANHOG010000033">
    <property type="protein sequence ID" value="KAJ3559317.1"/>
    <property type="molecule type" value="Genomic_DNA"/>
</dbReference>
<gene>
    <name evidence="1" type="ORF">NM688_g420</name>
</gene>
<keyword evidence="2" id="KW-1185">Reference proteome</keyword>
<comment type="caution">
    <text evidence="1">The sequence shown here is derived from an EMBL/GenBank/DDBJ whole genome shotgun (WGS) entry which is preliminary data.</text>
</comment>
<dbReference type="Proteomes" id="UP001148662">
    <property type="component" value="Unassembled WGS sequence"/>
</dbReference>
<evidence type="ECO:0000313" key="2">
    <source>
        <dbReference type="Proteomes" id="UP001148662"/>
    </source>
</evidence>
<reference evidence="1" key="1">
    <citation type="submission" date="2022-07" db="EMBL/GenBank/DDBJ databases">
        <title>Genome Sequence of Phlebia brevispora.</title>
        <authorList>
            <person name="Buettner E."/>
        </authorList>
    </citation>
    <scope>NUCLEOTIDE SEQUENCE</scope>
    <source>
        <strain evidence="1">MPL23</strain>
    </source>
</reference>